<keyword evidence="5" id="KW-1185">Reference proteome</keyword>
<dbReference type="AlphaFoldDB" id="A0AAD4K7J4"/>
<dbReference type="SMART" id="SM00043">
    <property type="entry name" value="CY"/>
    <property type="match status" value="1"/>
</dbReference>
<name>A0AAD4K7J4_9MUSC</name>
<protein>
    <recommendedName>
        <fullName evidence="3">Cystatin domain-containing protein</fullName>
    </recommendedName>
</protein>
<evidence type="ECO:0000256" key="1">
    <source>
        <dbReference type="ARBA" id="ARBA00009403"/>
    </source>
</evidence>
<dbReference type="GO" id="GO:0004869">
    <property type="term" value="F:cysteine-type endopeptidase inhibitor activity"/>
    <property type="evidence" value="ECO:0007669"/>
    <property type="project" value="InterPro"/>
</dbReference>
<dbReference type="EMBL" id="JAJJHW010000824">
    <property type="protein sequence ID" value="KAH8381605.1"/>
    <property type="molecule type" value="Genomic_DNA"/>
</dbReference>
<comment type="caution">
    <text evidence="4">The sequence shown here is derived from an EMBL/GenBank/DDBJ whole genome shotgun (WGS) entry which is preliminary data.</text>
</comment>
<sequence>YNMIGSKLFYFAIFALICVSLGKETLLPRGGHRELLGEERTAAINNLKAALAKLATGDGPSYTTVSVTKVTTQVVAGSLDTYTVELQNGGVSKQCVVRIWSQPWIEVNGTNIKIECAGDNAKVDSSW</sequence>
<dbReference type="InterPro" id="IPR000010">
    <property type="entry name" value="Cystatin_dom"/>
</dbReference>
<organism evidence="4 5">
    <name type="scientific">Drosophila rubida</name>
    <dbReference type="NCBI Taxonomy" id="30044"/>
    <lineage>
        <taxon>Eukaryota</taxon>
        <taxon>Metazoa</taxon>
        <taxon>Ecdysozoa</taxon>
        <taxon>Arthropoda</taxon>
        <taxon>Hexapoda</taxon>
        <taxon>Insecta</taxon>
        <taxon>Pterygota</taxon>
        <taxon>Neoptera</taxon>
        <taxon>Endopterygota</taxon>
        <taxon>Diptera</taxon>
        <taxon>Brachycera</taxon>
        <taxon>Muscomorpha</taxon>
        <taxon>Ephydroidea</taxon>
        <taxon>Drosophilidae</taxon>
        <taxon>Drosophila</taxon>
    </lineage>
</organism>
<gene>
    <name evidence="4" type="ORF">KR093_009137</name>
</gene>
<keyword evidence="2" id="KW-0732">Signal</keyword>
<dbReference type="InterPro" id="IPR046350">
    <property type="entry name" value="Cystatin_sf"/>
</dbReference>
<dbReference type="PANTHER" id="PTHR12319:SF2">
    <property type="entry name" value="CYSTATIN-LIKE PROTEIN-RELATED"/>
    <property type="match status" value="1"/>
</dbReference>
<feature type="signal peptide" evidence="2">
    <location>
        <begin position="1"/>
        <end position="22"/>
    </location>
</feature>
<evidence type="ECO:0000313" key="5">
    <source>
        <dbReference type="Proteomes" id="UP001200034"/>
    </source>
</evidence>
<evidence type="ECO:0000259" key="3">
    <source>
        <dbReference type="SMART" id="SM00043"/>
    </source>
</evidence>
<comment type="similarity">
    <text evidence="1">Belongs to the cystatin family.</text>
</comment>
<dbReference type="Proteomes" id="UP001200034">
    <property type="component" value="Unassembled WGS sequence"/>
</dbReference>
<accession>A0AAD4K7J4</accession>
<feature type="non-terminal residue" evidence="4">
    <location>
        <position position="1"/>
    </location>
</feature>
<dbReference type="PANTHER" id="PTHR12319">
    <property type="entry name" value="CYSTATIN-RELATED"/>
    <property type="match status" value="1"/>
</dbReference>
<feature type="chain" id="PRO_5042030387" description="Cystatin domain-containing protein" evidence="2">
    <location>
        <begin position="23"/>
        <end position="127"/>
    </location>
</feature>
<evidence type="ECO:0000256" key="2">
    <source>
        <dbReference type="SAM" id="SignalP"/>
    </source>
</evidence>
<dbReference type="Pfam" id="PF00031">
    <property type="entry name" value="Cystatin"/>
    <property type="match status" value="1"/>
</dbReference>
<dbReference type="Gene3D" id="3.10.450.10">
    <property type="match status" value="1"/>
</dbReference>
<evidence type="ECO:0000313" key="4">
    <source>
        <dbReference type="EMBL" id="KAH8381605.1"/>
    </source>
</evidence>
<feature type="domain" description="Cystatin" evidence="3">
    <location>
        <begin position="27"/>
        <end position="117"/>
    </location>
</feature>
<dbReference type="PROSITE" id="PS00287">
    <property type="entry name" value="CYSTATIN"/>
    <property type="match status" value="1"/>
</dbReference>
<proteinExistence type="inferred from homology"/>
<dbReference type="InterPro" id="IPR018073">
    <property type="entry name" value="Prot_inh_cystat_CS"/>
</dbReference>
<reference evidence="4" key="1">
    <citation type="journal article" date="2021" name="Mol. Ecol. Resour.">
        <title>Phylogenomic analyses of the genus Drosophila reveals genomic signals of climate adaptation.</title>
        <authorList>
            <person name="Li F."/>
            <person name="Rane R.V."/>
            <person name="Luria V."/>
            <person name="Xiong Z."/>
            <person name="Chen J."/>
            <person name="Li Z."/>
            <person name="Catullo R.A."/>
            <person name="Griffin P.C."/>
            <person name="Schiffer M."/>
            <person name="Pearce S."/>
            <person name="Lee S.F."/>
            <person name="McElroy K."/>
            <person name="Stocker A."/>
            <person name="Shirriffs J."/>
            <person name="Cockerell F."/>
            <person name="Coppin C."/>
            <person name="Sgro C.M."/>
            <person name="Karger A."/>
            <person name="Cain J.W."/>
            <person name="Weber J.A."/>
            <person name="Santpere G."/>
            <person name="Kirschner M.W."/>
            <person name="Hoffmann A.A."/>
            <person name="Oakeshott J.G."/>
            <person name="Zhang G."/>
        </authorList>
    </citation>
    <scope>NUCLEOTIDE SEQUENCE</scope>
    <source>
        <strain evidence="4">BGI-SZ-2011g</strain>
    </source>
</reference>
<dbReference type="SUPFAM" id="SSF54403">
    <property type="entry name" value="Cystatin/monellin"/>
    <property type="match status" value="1"/>
</dbReference>
<dbReference type="InterPro" id="IPR053128">
    <property type="entry name" value="Cystatin-like"/>
</dbReference>